<dbReference type="Gene3D" id="3.40.50.1820">
    <property type="entry name" value="alpha/beta hydrolase"/>
    <property type="match status" value="1"/>
</dbReference>
<accession>A0A9P6R8K7</accession>
<feature type="compositionally biased region" description="Polar residues" evidence="1">
    <location>
        <begin position="171"/>
        <end position="181"/>
    </location>
</feature>
<evidence type="ECO:0000313" key="3">
    <source>
        <dbReference type="Proteomes" id="UP000823405"/>
    </source>
</evidence>
<feature type="region of interest" description="Disordered" evidence="1">
    <location>
        <begin position="171"/>
        <end position="193"/>
    </location>
</feature>
<dbReference type="AlphaFoldDB" id="A0A9P6R8K7"/>
<dbReference type="Proteomes" id="UP000823405">
    <property type="component" value="Unassembled WGS sequence"/>
</dbReference>
<evidence type="ECO:0000256" key="1">
    <source>
        <dbReference type="SAM" id="MobiDB-lite"/>
    </source>
</evidence>
<dbReference type="InterPro" id="IPR029058">
    <property type="entry name" value="AB_hydrolase_fold"/>
</dbReference>
<protein>
    <recommendedName>
        <fullName evidence="4">Alpha/beta-hydrolase</fullName>
    </recommendedName>
</protein>
<organism evidence="2 3">
    <name type="scientific">Linnemannia gamsii</name>
    <dbReference type="NCBI Taxonomy" id="64522"/>
    <lineage>
        <taxon>Eukaryota</taxon>
        <taxon>Fungi</taxon>
        <taxon>Fungi incertae sedis</taxon>
        <taxon>Mucoromycota</taxon>
        <taxon>Mortierellomycotina</taxon>
        <taxon>Mortierellomycetes</taxon>
        <taxon>Mortierellales</taxon>
        <taxon>Mortierellaceae</taxon>
        <taxon>Linnemannia</taxon>
    </lineage>
</organism>
<reference evidence="2" key="1">
    <citation type="journal article" date="2020" name="Fungal Divers.">
        <title>Resolving the Mortierellaceae phylogeny through synthesis of multi-gene phylogenetics and phylogenomics.</title>
        <authorList>
            <person name="Vandepol N."/>
            <person name="Liber J."/>
            <person name="Desiro A."/>
            <person name="Na H."/>
            <person name="Kennedy M."/>
            <person name="Barry K."/>
            <person name="Grigoriev I.V."/>
            <person name="Miller A.N."/>
            <person name="O'Donnell K."/>
            <person name="Stajich J.E."/>
            <person name="Bonito G."/>
        </authorList>
    </citation>
    <scope>NUCLEOTIDE SEQUENCE</scope>
    <source>
        <strain evidence="2">NVP60</strain>
    </source>
</reference>
<keyword evidence="3" id="KW-1185">Reference proteome</keyword>
<dbReference type="OrthoDB" id="10260961at2759"/>
<dbReference type="PANTHER" id="PTHR42103:SF2">
    <property type="entry name" value="AB HYDROLASE-1 DOMAIN-CONTAINING PROTEIN"/>
    <property type="match status" value="1"/>
</dbReference>
<dbReference type="PANTHER" id="PTHR42103">
    <property type="entry name" value="ALPHA/BETA-HYDROLASES SUPERFAMILY PROTEIN"/>
    <property type="match status" value="1"/>
</dbReference>
<dbReference type="SUPFAM" id="SSF53474">
    <property type="entry name" value="alpha/beta-Hydrolases"/>
    <property type="match status" value="1"/>
</dbReference>
<name>A0A9P6R8K7_9FUNG</name>
<evidence type="ECO:0008006" key="4">
    <source>
        <dbReference type="Google" id="ProtNLM"/>
    </source>
</evidence>
<comment type="caution">
    <text evidence="2">The sequence shown here is derived from an EMBL/GenBank/DDBJ whole genome shotgun (WGS) entry which is preliminary data.</text>
</comment>
<gene>
    <name evidence="2" type="ORF">BGZ97_010290</name>
</gene>
<feature type="region of interest" description="Disordered" evidence="1">
    <location>
        <begin position="78"/>
        <end position="106"/>
    </location>
</feature>
<sequence length="374" mass="39857">MASIPIPKRYRTIVYIPSRTDGTMLEVCLSIPMSTSSQPQAYTGVVIAHPYGPLGGSYNNNVVGALLQWFETSSLSAPTTLSTKKPKKAGKRNSSGSRKSSLDQDTGAAAINAVSPTSAKSAGGAQAESFACVICAVNFRGCGKSKGKTSWFGEAEREDYQTVIDFLQSGSRTGTSTSHLNSPADAERRDSGTGFSYGGMIASTIPPPLRNPADPTSARLPTTYILISYPAGVAWFLTSGAQGSFNKRAKAILRGEQYQSGDATTAKTGAETATTIESDVGAGTGEESKKSVVEAYFITGAHDQFTSPKTLLNWLKTNAGLNPPNKLTSGSWALTRPDGAIHVDVVEDVDHFWLDREQELVDRLQSWWSNTHSV</sequence>
<proteinExistence type="predicted"/>
<evidence type="ECO:0000313" key="2">
    <source>
        <dbReference type="EMBL" id="KAG0313325.1"/>
    </source>
</evidence>
<dbReference type="EMBL" id="JAAAIN010000524">
    <property type="protein sequence ID" value="KAG0313325.1"/>
    <property type="molecule type" value="Genomic_DNA"/>
</dbReference>